<dbReference type="Pfam" id="PF22311">
    <property type="entry name" value="DUF6970"/>
    <property type="match status" value="1"/>
</dbReference>
<sequence length="116" mass="12914">MSRLFVYLVLIALAGLSCKNEHVLANVPACIRQRIQQLEAAPVRNPPGSVYRYTYKGKSVYYLPPDCCDQFSELIDETCTALCAPDGGLGGSGDGRCPDFWTEATNRELIWQDPRK</sequence>
<dbReference type="InterPro" id="IPR054243">
    <property type="entry name" value="DUF6970"/>
</dbReference>
<evidence type="ECO:0000313" key="3">
    <source>
        <dbReference type="Proteomes" id="UP000011058"/>
    </source>
</evidence>
<dbReference type="KEGG" id="fae:FAES_0255"/>
<evidence type="ECO:0000259" key="1">
    <source>
        <dbReference type="Pfam" id="PF22311"/>
    </source>
</evidence>
<evidence type="ECO:0000313" key="2">
    <source>
        <dbReference type="EMBL" id="CCG98269.1"/>
    </source>
</evidence>
<reference evidence="2 3" key="1">
    <citation type="journal article" date="2012" name="J. Bacteriol.">
        <title>Genome Sequence of Fibrella aestuarina BUZ 2T, a Filamentous Marine Bacterium.</title>
        <authorList>
            <person name="Filippini M."/>
            <person name="Qi W."/>
            <person name="Blom J."/>
            <person name="Goesmann A."/>
            <person name="Smits T.H."/>
            <person name="Bagheri H.C."/>
        </authorList>
    </citation>
    <scope>NUCLEOTIDE SEQUENCE [LARGE SCALE GENOMIC DNA]</scope>
    <source>
        <strain evidence="3">BUZ 2T</strain>
    </source>
</reference>
<dbReference type="PROSITE" id="PS51257">
    <property type="entry name" value="PROKAR_LIPOPROTEIN"/>
    <property type="match status" value="1"/>
</dbReference>
<accession>I0K2B6</accession>
<dbReference type="RefSeq" id="WP_015329369.1">
    <property type="nucleotide sequence ID" value="NC_020054.1"/>
</dbReference>
<name>I0K2B6_9BACT</name>
<feature type="domain" description="DUF6970" evidence="1">
    <location>
        <begin position="36"/>
        <end position="113"/>
    </location>
</feature>
<protein>
    <recommendedName>
        <fullName evidence="1">DUF6970 domain-containing protein</fullName>
    </recommendedName>
</protein>
<dbReference type="eggNOG" id="ENOG50331D1">
    <property type="taxonomic scope" value="Bacteria"/>
</dbReference>
<keyword evidence="3" id="KW-1185">Reference proteome</keyword>
<dbReference type="AlphaFoldDB" id="I0K2B6"/>
<dbReference type="STRING" id="1166018.FAES_0255"/>
<dbReference type="Proteomes" id="UP000011058">
    <property type="component" value="Chromosome"/>
</dbReference>
<organism evidence="2 3">
    <name type="scientific">Fibrella aestuarina BUZ 2</name>
    <dbReference type="NCBI Taxonomy" id="1166018"/>
    <lineage>
        <taxon>Bacteria</taxon>
        <taxon>Pseudomonadati</taxon>
        <taxon>Bacteroidota</taxon>
        <taxon>Cytophagia</taxon>
        <taxon>Cytophagales</taxon>
        <taxon>Spirosomataceae</taxon>
        <taxon>Fibrella</taxon>
    </lineage>
</organism>
<proteinExistence type="predicted"/>
<gene>
    <name evidence="2" type="ORF">FAES_0255</name>
</gene>
<dbReference type="HOGENOM" id="CLU_168884_0_0_10"/>
<dbReference type="EMBL" id="HE796683">
    <property type="protein sequence ID" value="CCG98269.1"/>
    <property type="molecule type" value="Genomic_DNA"/>
</dbReference>